<reference evidence="1" key="1">
    <citation type="journal article" date="2021" name="Front. Plant Sci.">
        <title>Chromosome-Scale Genome Assembly for Chinese Sour Jujube and Insights Into Its Genome Evolution and Domestication Signature.</title>
        <authorList>
            <person name="Shen L.-Y."/>
            <person name="Luo H."/>
            <person name="Wang X.-L."/>
            <person name="Wang X.-M."/>
            <person name="Qiu X.-J."/>
            <person name="Liu H."/>
            <person name="Zhou S.-S."/>
            <person name="Jia K.-H."/>
            <person name="Nie S."/>
            <person name="Bao Y.-T."/>
            <person name="Zhang R.-G."/>
            <person name="Yun Q.-Z."/>
            <person name="Chai Y.-H."/>
            <person name="Lu J.-Y."/>
            <person name="Li Y."/>
            <person name="Zhao S.-W."/>
            <person name="Mao J.-F."/>
            <person name="Jia S.-G."/>
            <person name="Mao Y.-M."/>
        </authorList>
    </citation>
    <scope>NUCLEOTIDE SEQUENCE</scope>
    <source>
        <strain evidence="1">AT0</strain>
        <tissue evidence="1">Leaf</tissue>
    </source>
</reference>
<organism evidence="1 2">
    <name type="scientific">Ziziphus jujuba var. spinosa</name>
    <dbReference type="NCBI Taxonomy" id="714518"/>
    <lineage>
        <taxon>Eukaryota</taxon>
        <taxon>Viridiplantae</taxon>
        <taxon>Streptophyta</taxon>
        <taxon>Embryophyta</taxon>
        <taxon>Tracheophyta</taxon>
        <taxon>Spermatophyta</taxon>
        <taxon>Magnoliopsida</taxon>
        <taxon>eudicotyledons</taxon>
        <taxon>Gunneridae</taxon>
        <taxon>Pentapetalae</taxon>
        <taxon>rosids</taxon>
        <taxon>fabids</taxon>
        <taxon>Rosales</taxon>
        <taxon>Rhamnaceae</taxon>
        <taxon>Paliureae</taxon>
        <taxon>Ziziphus</taxon>
    </lineage>
</organism>
<evidence type="ECO:0000313" key="2">
    <source>
        <dbReference type="Proteomes" id="UP000813462"/>
    </source>
</evidence>
<protein>
    <submittedName>
        <fullName evidence="1">Uncharacterized protein</fullName>
    </submittedName>
</protein>
<dbReference type="AlphaFoldDB" id="A0A978UD16"/>
<name>A0A978UD16_ZIZJJ</name>
<evidence type="ECO:0000313" key="1">
    <source>
        <dbReference type="EMBL" id="KAH7512659.1"/>
    </source>
</evidence>
<proteinExistence type="predicted"/>
<gene>
    <name evidence="1" type="ORF">FEM48_Zijuj12G0114400</name>
</gene>
<dbReference type="EMBL" id="JAEACU010000012">
    <property type="protein sequence ID" value="KAH7512659.1"/>
    <property type="molecule type" value="Genomic_DNA"/>
</dbReference>
<accession>A0A978UD16</accession>
<comment type="caution">
    <text evidence="1">The sequence shown here is derived from an EMBL/GenBank/DDBJ whole genome shotgun (WGS) entry which is preliminary data.</text>
</comment>
<dbReference type="Proteomes" id="UP000813462">
    <property type="component" value="Unassembled WGS sequence"/>
</dbReference>
<sequence>MPPSSLSMKETLGIHCGIRWKLPSSRCVYLSFPILFLQHQPKCLLPSPPHGNPTHRADLQGFSLYYKSNNSANPLPYFVSSPWFTQRGSLEFVKFQSSPEEGDAFAFELTLEYQAVHSSTGGNVMLARPKYNSTASFLRLGIDGNVKIYTYDDTYTRGNAVKENDCEKKCLGYFYNEQSSRCLMAHELKTLTKVTNSTHVGYIKAPNFHEENNEYNH</sequence>